<accession>A0A0S3KEL9</accession>
<dbReference type="GO" id="GO:0016491">
    <property type="term" value="F:oxidoreductase activity"/>
    <property type="evidence" value="ECO:0007669"/>
    <property type="project" value="InterPro"/>
</dbReference>
<protein>
    <recommendedName>
        <fullName evidence="1">FAD/NAD(P)-binding domain-containing protein</fullName>
    </recommendedName>
</protein>
<dbReference type="EMBL" id="JXLC01000037">
    <property type="protein sequence ID" value="OJG85500.1"/>
    <property type="molecule type" value="Genomic_DNA"/>
</dbReference>
<dbReference type="Pfam" id="PF07992">
    <property type="entry name" value="Pyr_redox_2"/>
    <property type="match status" value="1"/>
</dbReference>
<dbReference type="SUPFAM" id="SSF51905">
    <property type="entry name" value="FAD/NAD(P)-binding domain"/>
    <property type="match status" value="1"/>
</dbReference>
<name>A0A0S3KEL9_9ENTE</name>
<dbReference type="AlphaFoldDB" id="A0A0S3KEL9"/>
<dbReference type="Proteomes" id="UP000065511">
    <property type="component" value="Chromosome"/>
</dbReference>
<evidence type="ECO:0000313" key="4">
    <source>
        <dbReference type="Proteomes" id="UP000065511"/>
    </source>
</evidence>
<reference evidence="3 5" key="1">
    <citation type="submission" date="2014-12" db="EMBL/GenBank/DDBJ databases">
        <title>Draft genome sequences of 29 type strains of Enterococci.</title>
        <authorList>
            <person name="Zhong Z."/>
            <person name="Sun Z."/>
            <person name="Liu W."/>
            <person name="Zhang W."/>
            <person name="Zhang H."/>
        </authorList>
    </citation>
    <scope>NUCLEOTIDE SEQUENCE [LARGE SCALE GENOMIC DNA]</scope>
    <source>
        <strain evidence="3 5">DSM 22801</strain>
    </source>
</reference>
<dbReference type="KEGG" id="ess:ATZ33_15650"/>
<keyword evidence="4" id="KW-1185">Reference proteome</keyword>
<dbReference type="InterPro" id="IPR036188">
    <property type="entry name" value="FAD/NAD-bd_sf"/>
</dbReference>
<organism evidence="3 5">
    <name type="scientific">Enterococcus silesiacus</name>
    <dbReference type="NCBI Taxonomy" id="332949"/>
    <lineage>
        <taxon>Bacteria</taxon>
        <taxon>Bacillati</taxon>
        <taxon>Bacillota</taxon>
        <taxon>Bacilli</taxon>
        <taxon>Lactobacillales</taxon>
        <taxon>Enterococcaceae</taxon>
        <taxon>Enterococcus</taxon>
    </lineage>
</organism>
<evidence type="ECO:0000259" key="1">
    <source>
        <dbReference type="Pfam" id="PF07992"/>
    </source>
</evidence>
<dbReference type="Gene3D" id="3.50.50.60">
    <property type="entry name" value="FAD/NAD(P)-binding domain"/>
    <property type="match status" value="1"/>
</dbReference>
<dbReference type="Proteomes" id="UP000183039">
    <property type="component" value="Unassembled WGS sequence"/>
</dbReference>
<evidence type="ECO:0000313" key="5">
    <source>
        <dbReference type="Proteomes" id="UP000183039"/>
    </source>
</evidence>
<proteinExistence type="predicted"/>
<evidence type="ECO:0000313" key="2">
    <source>
        <dbReference type="EMBL" id="ALS02760.1"/>
    </source>
</evidence>
<dbReference type="InterPro" id="IPR023753">
    <property type="entry name" value="FAD/NAD-binding_dom"/>
</dbReference>
<feature type="domain" description="FAD/NAD(P)-binding" evidence="1">
    <location>
        <begin position="26"/>
        <end position="122"/>
    </location>
</feature>
<dbReference type="EMBL" id="CP013614">
    <property type="protein sequence ID" value="ALS02760.1"/>
    <property type="molecule type" value="Genomic_DNA"/>
</dbReference>
<sequence length="133" mass="15188">MNVTRLKECLVYQLPMRESEGLQIPENQLADRILIIGSGNLECMVAIELAEQGKEVTILENSDEILSDCFASAKRVELMKKLEQLVVTVVLETTLIAVKENQVCLCNQEGFEWFLTVDTIIVSKNYEYFQNRL</sequence>
<dbReference type="RefSeq" id="WP_071879281.1">
    <property type="nucleotide sequence ID" value="NZ_JXLC01000037.1"/>
</dbReference>
<dbReference type="OrthoDB" id="2185620at2"/>
<evidence type="ECO:0000313" key="3">
    <source>
        <dbReference type="EMBL" id="OJG85500.1"/>
    </source>
</evidence>
<reference evidence="2 4" key="2">
    <citation type="submission" date="2015-12" db="EMBL/GenBank/DDBJ databases">
        <authorList>
            <person name="Lauer A."/>
            <person name="Humrighouse B."/>
            <person name="Loparev V."/>
            <person name="Shewmaker P.L."/>
            <person name="Whitney A.M."/>
            <person name="McLaughlin R.W."/>
        </authorList>
    </citation>
    <scope>NUCLEOTIDE SEQUENCE [LARGE SCALE GENOMIC DNA]</scope>
    <source>
        <strain evidence="2 4">LMG 23085</strain>
    </source>
</reference>
<gene>
    <name evidence="2" type="ORF">ATZ33_15650</name>
    <name evidence="3" type="ORF">RV15_GL002565</name>
</gene>